<reference evidence="2" key="1">
    <citation type="journal article" date="2014" name="Proc. Natl. Acad. Sci. U.S.A.">
        <title>Extensive sampling of basidiomycete genomes demonstrates inadequacy of the white-rot/brown-rot paradigm for wood decay fungi.</title>
        <authorList>
            <person name="Riley R."/>
            <person name="Salamov A.A."/>
            <person name="Brown D.W."/>
            <person name="Nagy L.G."/>
            <person name="Floudas D."/>
            <person name="Held B.W."/>
            <person name="Levasseur A."/>
            <person name="Lombard V."/>
            <person name="Morin E."/>
            <person name="Otillar R."/>
            <person name="Lindquist E.A."/>
            <person name="Sun H."/>
            <person name="LaButti K.M."/>
            <person name="Schmutz J."/>
            <person name="Jabbour D."/>
            <person name="Luo H."/>
            <person name="Baker S.E."/>
            <person name="Pisabarro A.G."/>
            <person name="Walton J.D."/>
            <person name="Blanchette R.A."/>
            <person name="Henrissat B."/>
            <person name="Martin F."/>
            <person name="Cullen D."/>
            <person name="Hibbett D.S."/>
            <person name="Grigoriev I.V."/>
        </authorList>
    </citation>
    <scope>NUCLEOTIDE SEQUENCE [LARGE SCALE GENOMIC DNA]</scope>
    <source>
        <strain evidence="2">CBS 339.88</strain>
    </source>
</reference>
<evidence type="ECO:0000313" key="1">
    <source>
        <dbReference type="EMBL" id="KDR82065.1"/>
    </source>
</evidence>
<name>A0A067TFT3_GALM3</name>
<protein>
    <submittedName>
        <fullName evidence="1">Uncharacterized protein</fullName>
    </submittedName>
</protein>
<dbReference type="HOGENOM" id="CLU_2346838_0_0_1"/>
<organism evidence="1 2">
    <name type="scientific">Galerina marginata (strain CBS 339.88)</name>
    <dbReference type="NCBI Taxonomy" id="685588"/>
    <lineage>
        <taxon>Eukaryota</taxon>
        <taxon>Fungi</taxon>
        <taxon>Dikarya</taxon>
        <taxon>Basidiomycota</taxon>
        <taxon>Agaricomycotina</taxon>
        <taxon>Agaricomycetes</taxon>
        <taxon>Agaricomycetidae</taxon>
        <taxon>Agaricales</taxon>
        <taxon>Agaricineae</taxon>
        <taxon>Strophariaceae</taxon>
        <taxon>Galerina</taxon>
    </lineage>
</organism>
<dbReference type="Proteomes" id="UP000027222">
    <property type="component" value="Unassembled WGS sequence"/>
</dbReference>
<proteinExistence type="predicted"/>
<sequence length="109" mass="11762">MIPLIISIDEHGTTSASSIFPPNAILVHLIAPATPLAIQKTKCTRYEAPFAHTHAATNAPSTIGHLLSFGVGVLKEARDLISHTIEMIRREGRNVKVRISATCSHRCAV</sequence>
<gene>
    <name evidence="1" type="ORF">GALMADRAFT_135441</name>
</gene>
<dbReference type="AlphaFoldDB" id="A0A067TFT3"/>
<keyword evidence="2" id="KW-1185">Reference proteome</keyword>
<dbReference type="EMBL" id="KL142370">
    <property type="protein sequence ID" value="KDR82065.1"/>
    <property type="molecule type" value="Genomic_DNA"/>
</dbReference>
<accession>A0A067TFT3</accession>
<evidence type="ECO:0000313" key="2">
    <source>
        <dbReference type="Proteomes" id="UP000027222"/>
    </source>
</evidence>